<dbReference type="EMBL" id="JAUEPO010000003">
    <property type="protein sequence ID" value="KAK3327016.1"/>
    <property type="molecule type" value="Genomic_DNA"/>
</dbReference>
<proteinExistence type="predicted"/>
<keyword evidence="1" id="KW-0732">Signal</keyword>
<gene>
    <name evidence="2" type="ORF">B0T19DRAFT_474880</name>
</gene>
<evidence type="ECO:0000313" key="2">
    <source>
        <dbReference type="EMBL" id="KAK3327016.1"/>
    </source>
</evidence>
<feature type="signal peptide" evidence="1">
    <location>
        <begin position="1"/>
        <end position="23"/>
    </location>
</feature>
<protein>
    <submittedName>
        <fullName evidence="2">Uncharacterized protein</fullName>
    </submittedName>
</protein>
<reference evidence="2" key="2">
    <citation type="submission" date="2023-06" db="EMBL/GenBank/DDBJ databases">
        <authorList>
            <consortium name="Lawrence Berkeley National Laboratory"/>
            <person name="Haridas S."/>
            <person name="Hensen N."/>
            <person name="Bonometti L."/>
            <person name="Westerberg I."/>
            <person name="Brannstrom I.O."/>
            <person name="Guillou S."/>
            <person name="Cros-Aarteil S."/>
            <person name="Calhoun S."/>
            <person name="Kuo A."/>
            <person name="Mondo S."/>
            <person name="Pangilinan J."/>
            <person name="Riley R."/>
            <person name="Labutti K."/>
            <person name="Andreopoulos B."/>
            <person name="Lipzen A."/>
            <person name="Chen C."/>
            <person name="Yanf M."/>
            <person name="Daum C."/>
            <person name="Ng V."/>
            <person name="Clum A."/>
            <person name="Steindorff A."/>
            <person name="Ohm R."/>
            <person name="Martin F."/>
            <person name="Silar P."/>
            <person name="Natvig D."/>
            <person name="Lalanne C."/>
            <person name="Gautier V."/>
            <person name="Ament-Velasquez S.L."/>
            <person name="Kruys A."/>
            <person name="Hutchinson M.I."/>
            <person name="Powell A.J."/>
            <person name="Barry K."/>
            <person name="Miller A.N."/>
            <person name="Grigoriev I.V."/>
            <person name="Debuchy R."/>
            <person name="Gladieux P."/>
            <person name="Thoren M.H."/>
            <person name="Johannesson H."/>
        </authorList>
    </citation>
    <scope>NUCLEOTIDE SEQUENCE</scope>
    <source>
        <strain evidence="2">SMH4131-1</strain>
    </source>
</reference>
<sequence>MFTTKSLTLLLAAAATTTHLVAAVALPFNNVTEVIQADYWAQFCDDTDCTQGCGESVQVSNPGCLGESGRRSILFHGGADGDYALVVSPSGDCPCQTTCASVPTGVQCWDISQYQTDQSFRFIGGSCGADNC</sequence>
<accession>A0AAE0MC10</accession>
<organism evidence="2 3">
    <name type="scientific">Cercophora scortea</name>
    <dbReference type="NCBI Taxonomy" id="314031"/>
    <lineage>
        <taxon>Eukaryota</taxon>
        <taxon>Fungi</taxon>
        <taxon>Dikarya</taxon>
        <taxon>Ascomycota</taxon>
        <taxon>Pezizomycotina</taxon>
        <taxon>Sordariomycetes</taxon>
        <taxon>Sordariomycetidae</taxon>
        <taxon>Sordariales</taxon>
        <taxon>Lasiosphaeriaceae</taxon>
        <taxon>Cercophora</taxon>
    </lineage>
</organism>
<feature type="chain" id="PRO_5042003338" evidence="1">
    <location>
        <begin position="24"/>
        <end position="132"/>
    </location>
</feature>
<evidence type="ECO:0000256" key="1">
    <source>
        <dbReference type="SAM" id="SignalP"/>
    </source>
</evidence>
<name>A0AAE0MC10_9PEZI</name>
<dbReference type="Proteomes" id="UP001286456">
    <property type="component" value="Unassembled WGS sequence"/>
</dbReference>
<evidence type="ECO:0000313" key="3">
    <source>
        <dbReference type="Proteomes" id="UP001286456"/>
    </source>
</evidence>
<comment type="caution">
    <text evidence="2">The sequence shown here is derived from an EMBL/GenBank/DDBJ whole genome shotgun (WGS) entry which is preliminary data.</text>
</comment>
<dbReference type="AlphaFoldDB" id="A0AAE0MC10"/>
<keyword evidence="3" id="KW-1185">Reference proteome</keyword>
<reference evidence="2" key="1">
    <citation type="journal article" date="2023" name="Mol. Phylogenet. Evol.">
        <title>Genome-scale phylogeny and comparative genomics of the fungal order Sordariales.</title>
        <authorList>
            <person name="Hensen N."/>
            <person name="Bonometti L."/>
            <person name="Westerberg I."/>
            <person name="Brannstrom I.O."/>
            <person name="Guillou S."/>
            <person name="Cros-Aarteil S."/>
            <person name="Calhoun S."/>
            <person name="Haridas S."/>
            <person name="Kuo A."/>
            <person name="Mondo S."/>
            <person name="Pangilinan J."/>
            <person name="Riley R."/>
            <person name="LaButti K."/>
            <person name="Andreopoulos B."/>
            <person name="Lipzen A."/>
            <person name="Chen C."/>
            <person name="Yan M."/>
            <person name="Daum C."/>
            <person name="Ng V."/>
            <person name="Clum A."/>
            <person name="Steindorff A."/>
            <person name="Ohm R.A."/>
            <person name="Martin F."/>
            <person name="Silar P."/>
            <person name="Natvig D.O."/>
            <person name="Lalanne C."/>
            <person name="Gautier V."/>
            <person name="Ament-Velasquez S.L."/>
            <person name="Kruys A."/>
            <person name="Hutchinson M.I."/>
            <person name="Powell A.J."/>
            <person name="Barry K."/>
            <person name="Miller A.N."/>
            <person name="Grigoriev I.V."/>
            <person name="Debuchy R."/>
            <person name="Gladieux P."/>
            <person name="Hiltunen Thoren M."/>
            <person name="Johannesson H."/>
        </authorList>
    </citation>
    <scope>NUCLEOTIDE SEQUENCE</scope>
    <source>
        <strain evidence="2">SMH4131-1</strain>
    </source>
</reference>